<evidence type="ECO:0000256" key="2">
    <source>
        <dbReference type="SAM" id="SignalP"/>
    </source>
</evidence>
<feature type="region of interest" description="Disordered" evidence="1">
    <location>
        <begin position="134"/>
        <end position="160"/>
    </location>
</feature>
<comment type="caution">
    <text evidence="3">The sequence shown here is derived from an EMBL/GenBank/DDBJ whole genome shotgun (WGS) entry which is preliminary data.</text>
</comment>
<dbReference type="InterPro" id="IPR022061">
    <property type="entry name" value="DUF3617"/>
</dbReference>
<reference evidence="3" key="1">
    <citation type="submission" date="2021-03" db="EMBL/GenBank/DDBJ databases">
        <title>novel species isolated from a fishpond in China.</title>
        <authorList>
            <person name="Lu H."/>
            <person name="Cai Z."/>
        </authorList>
    </citation>
    <scope>NUCLEOTIDE SEQUENCE</scope>
    <source>
        <strain evidence="3">JCM 30855</strain>
    </source>
</reference>
<sequence>MCAFRIVGVSLALAILTATSVQLEAGEQGQLWKSHTRMHDAEGKLMHEGNDEECLAEDWMESNPFDIEEESDCEPPEYQRSRKQIKARLSCVDGSGEATLDILSDTKVRFSAKIASERGTYIIYSDSEYAGECEMEEPESYEEDWPEDEEPVYEEDQGQE</sequence>
<dbReference type="Pfam" id="PF12276">
    <property type="entry name" value="DUF3617"/>
    <property type="match status" value="1"/>
</dbReference>
<keyword evidence="4" id="KW-1185">Reference proteome</keyword>
<evidence type="ECO:0000313" key="4">
    <source>
        <dbReference type="Proteomes" id="UP000664654"/>
    </source>
</evidence>
<evidence type="ECO:0000256" key="1">
    <source>
        <dbReference type="SAM" id="MobiDB-lite"/>
    </source>
</evidence>
<dbReference type="EMBL" id="JAFKCV010000004">
    <property type="protein sequence ID" value="MBN7825488.1"/>
    <property type="molecule type" value="Genomic_DNA"/>
</dbReference>
<feature type="signal peptide" evidence="2">
    <location>
        <begin position="1"/>
        <end position="25"/>
    </location>
</feature>
<dbReference type="RefSeq" id="WP_206573593.1">
    <property type="nucleotide sequence ID" value="NZ_JAFKCV010000004.1"/>
</dbReference>
<dbReference type="Proteomes" id="UP000664654">
    <property type="component" value="Unassembled WGS sequence"/>
</dbReference>
<keyword evidence="2" id="KW-0732">Signal</keyword>
<accession>A0A939DN05</accession>
<evidence type="ECO:0000313" key="3">
    <source>
        <dbReference type="EMBL" id="MBN7825488.1"/>
    </source>
</evidence>
<gene>
    <name evidence="3" type="ORF">J0A66_09670</name>
</gene>
<name>A0A939DN05_9ALTE</name>
<dbReference type="AlphaFoldDB" id="A0A939DN05"/>
<feature type="chain" id="PRO_5037854896" evidence="2">
    <location>
        <begin position="26"/>
        <end position="160"/>
    </location>
</feature>
<organism evidence="3 4">
    <name type="scientific">Bowmanella dokdonensis</name>
    <dbReference type="NCBI Taxonomy" id="751969"/>
    <lineage>
        <taxon>Bacteria</taxon>
        <taxon>Pseudomonadati</taxon>
        <taxon>Pseudomonadota</taxon>
        <taxon>Gammaproteobacteria</taxon>
        <taxon>Alteromonadales</taxon>
        <taxon>Alteromonadaceae</taxon>
        <taxon>Bowmanella</taxon>
    </lineage>
</organism>
<protein>
    <submittedName>
        <fullName evidence="3">DUF3617 family protein</fullName>
    </submittedName>
</protein>
<proteinExistence type="predicted"/>